<dbReference type="PANTHER" id="PTHR35532:SF5">
    <property type="entry name" value="CARBOHYDRATE-BINDING DOMAIN-CONTAINING PROTEIN"/>
    <property type="match status" value="1"/>
</dbReference>
<dbReference type="AlphaFoldDB" id="A0A9D1UZK9"/>
<proteinExistence type="predicted"/>
<dbReference type="InterPro" id="IPR038765">
    <property type="entry name" value="Papain-like_cys_pep_sf"/>
</dbReference>
<feature type="chain" id="PRO_5039357619" evidence="1">
    <location>
        <begin position="22"/>
        <end position="396"/>
    </location>
</feature>
<sequence>MKYVLLFLALCAFACTSNKYAGVPEKYHALLDQALVKAGANAPELEKALAEAPANQKEGMAFLIAYMPERDLLELKADFLLENAAYAYKAREQYPWAKAVPDSIFLNEVLPYVSLNEKREAWRKDFYERFSKYVAGCKTVFEAIDSINRNVRDEVLVDYNTEREKPDQAPFESMRQHMASCTGLSIILTDAFRAVGIPSRVAGTPNWHDERGNHNWTEVWADGKWYFTEYYFPGQLDNAWFLADAGQAVKDDLQKAIYASSFKPTGSYFPLVWDENIRYVAAENVTDRYVGIYKEHLSEIEADGNHVALRVMAFKDRKHAKESGDRVATNLDVFCGKLQMGGGRTSGPTQDMNDVLTFMLEKNKTYTINYVSGDGSMKSVEVSLKDKPEELKLYME</sequence>
<feature type="signal peptide" evidence="1">
    <location>
        <begin position="1"/>
        <end position="21"/>
    </location>
</feature>
<dbReference type="EMBL" id="DXFT01000085">
    <property type="protein sequence ID" value="HIX03317.1"/>
    <property type="molecule type" value="Genomic_DNA"/>
</dbReference>
<evidence type="ECO:0000259" key="2">
    <source>
        <dbReference type="Pfam" id="PF01841"/>
    </source>
</evidence>
<accession>A0A9D1UZK9</accession>
<evidence type="ECO:0000313" key="3">
    <source>
        <dbReference type="EMBL" id="HIX03317.1"/>
    </source>
</evidence>
<comment type="caution">
    <text evidence="3">The sequence shown here is derived from an EMBL/GenBank/DDBJ whole genome shotgun (WGS) entry which is preliminary data.</text>
</comment>
<dbReference type="Pfam" id="PF01841">
    <property type="entry name" value="Transglut_core"/>
    <property type="match status" value="1"/>
</dbReference>
<evidence type="ECO:0000313" key="4">
    <source>
        <dbReference type="Proteomes" id="UP000824202"/>
    </source>
</evidence>
<feature type="domain" description="Transglutaminase-like" evidence="2">
    <location>
        <begin position="132"/>
        <end position="226"/>
    </location>
</feature>
<evidence type="ECO:0000256" key="1">
    <source>
        <dbReference type="SAM" id="SignalP"/>
    </source>
</evidence>
<gene>
    <name evidence="3" type="ORF">H9863_04255</name>
</gene>
<dbReference type="InterPro" id="IPR002931">
    <property type="entry name" value="Transglutaminase-like"/>
</dbReference>
<name>A0A9D1UZK9_9BACT</name>
<dbReference type="PANTHER" id="PTHR35532">
    <property type="entry name" value="SIMILAR TO POLYHYDROXYALKANOATE DEPOLYMERASE"/>
    <property type="match status" value="1"/>
</dbReference>
<dbReference type="Gene3D" id="3.10.620.30">
    <property type="match status" value="1"/>
</dbReference>
<keyword evidence="1" id="KW-0732">Signal</keyword>
<reference evidence="3" key="2">
    <citation type="submission" date="2021-04" db="EMBL/GenBank/DDBJ databases">
        <authorList>
            <person name="Gilroy R."/>
        </authorList>
    </citation>
    <scope>NUCLEOTIDE SEQUENCE</scope>
    <source>
        <strain evidence="3">23274</strain>
    </source>
</reference>
<organism evidence="3 4">
    <name type="scientific">Candidatus Odoribacter faecigallinarum</name>
    <dbReference type="NCBI Taxonomy" id="2838706"/>
    <lineage>
        <taxon>Bacteria</taxon>
        <taxon>Pseudomonadati</taxon>
        <taxon>Bacteroidota</taxon>
        <taxon>Bacteroidia</taxon>
        <taxon>Bacteroidales</taxon>
        <taxon>Odoribacteraceae</taxon>
        <taxon>Odoribacter</taxon>
    </lineage>
</organism>
<protein>
    <submittedName>
        <fullName evidence="3">Transglutaminase-like domain-containing protein</fullName>
    </submittedName>
</protein>
<reference evidence="3" key="1">
    <citation type="journal article" date="2021" name="PeerJ">
        <title>Extensive microbial diversity within the chicken gut microbiome revealed by metagenomics and culture.</title>
        <authorList>
            <person name="Gilroy R."/>
            <person name="Ravi A."/>
            <person name="Getino M."/>
            <person name="Pursley I."/>
            <person name="Horton D.L."/>
            <person name="Alikhan N.F."/>
            <person name="Baker D."/>
            <person name="Gharbi K."/>
            <person name="Hall N."/>
            <person name="Watson M."/>
            <person name="Adriaenssens E.M."/>
            <person name="Foster-Nyarko E."/>
            <person name="Jarju S."/>
            <person name="Secka A."/>
            <person name="Antonio M."/>
            <person name="Oren A."/>
            <person name="Chaudhuri R.R."/>
            <person name="La Ragione R."/>
            <person name="Hildebrand F."/>
            <person name="Pallen M.J."/>
        </authorList>
    </citation>
    <scope>NUCLEOTIDE SEQUENCE</scope>
    <source>
        <strain evidence="3">23274</strain>
    </source>
</reference>
<dbReference type="SUPFAM" id="SSF54001">
    <property type="entry name" value="Cysteine proteinases"/>
    <property type="match status" value="1"/>
</dbReference>
<dbReference type="Proteomes" id="UP000824202">
    <property type="component" value="Unassembled WGS sequence"/>
</dbReference>